<protein>
    <submittedName>
        <fullName evidence="1">Uncharacterized protein</fullName>
    </submittedName>
</protein>
<evidence type="ECO:0000313" key="1">
    <source>
        <dbReference type="EMBL" id="CAD8415517.1"/>
    </source>
</evidence>
<dbReference type="AlphaFoldDB" id="A0A7S0GFZ0"/>
<accession>A0A7S0GFZ0</accession>
<sequence length="129" mass="13947">MEIWTGDGERNSHAVDGRGFTVDSRNAWNVRFFVLATGTYQHALGGATGMAAAWMTPPDGREYRGSTEAWSLLFAEDRESRELRVRGISAGYVEDWFEDGNSASTGADETLPPTTGGLSFGILNTPLGV</sequence>
<name>A0A7S0GFZ0_9STRA</name>
<gene>
    <name evidence="1" type="ORF">PINE0816_LOCUS11652</name>
</gene>
<reference evidence="1" key="1">
    <citation type="submission" date="2021-01" db="EMBL/GenBank/DDBJ databases">
        <authorList>
            <person name="Corre E."/>
            <person name="Pelletier E."/>
            <person name="Niang G."/>
            <person name="Scheremetjew M."/>
            <person name="Finn R."/>
            <person name="Kale V."/>
            <person name="Holt S."/>
            <person name="Cochrane G."/>
            <person name="Meng A."/>
            <person name="Brown T."/>
            <person name="Cohen L."/>
        </authorList>
    </citation>
    <scope>NUCLEOTIDE SEQUENCE</scope>
    <source>
        <strain evidence="1">CCAP1064/1</strain>
    </source>
</reference>
<organism evidence="1">
    <name type="scientific">Proboscia inermis</name>
    <dbReference type="NCBI Taxonomy" id="420281"/>
    <lineage>
        <taxon>Eukaryota</taxon>
        <taxon>Sar</taxon>
        <taxon>Stramenopiles</taxon>
        <taxon>Ochrophyta</taxon>
        <taxon>Bacillariophyta</taxon>
        <taxon>Coscinodiscophyceae</taxon>
        <taxon>Rhizosoleniophycidae</taxon>
        <taxon>Rhizosoleniales</taxon>
        <taxon>Rhizosoleniaceae</taxon>
        <taxon>Proboscia</taxon>
    </lineage>
</organism>
<dbReference type="EMBL" id="HBEL01025057">
    <property type="protein sequence ID" value="CAD8415517.1"/>
    <property type="molecule type" value="Transcribed_RNA"/>
</dbReference>
<proteinExistence type="predicted"/>